<dbReference type="AlphaFoldDB" id="E0N673"/>
<evidence type="ECO:0000313" key="2">
    <source>
        <dbReference type="Proteomes" id="UP000005526"/>
    </source>
</evidence>
<sequence>MLKTKRTNCLKKDLIGMRVFPTLSPFIYPHYKNMKKILLALSLAAVSAVTVADIPESNGKGKAIIGDKEKHRYQA</sequence>
<evidence type="ECO:0000313" key="1">
    <source>
        <dbReference type="EMBL" id="EFM05381.1"/>
    </source>
</evidence>
<protein>
    <submittedName>
        <fullName evidence="1">Uncharacterized protein</fullName>
    </submittedName>
</protein>
<dbReference type="HOGENOM" id="CLU_2667318_0_0_4"/>
<dbReference type="Proteomes" id="UP000005526">
    <property type="component" value="Unassembled WGS sequence"/>
</dbReference>
<name>E0N673_NEIM3</name>
<accession>E0N673</accession>
<reference evidence="1 2" key="1">
    <citation type="submission" date="2010-07" db="EMBL/GenBank/DDBJ databases">
        <authorList>
            <person name="Muzny D."/>
            <person name="Qin X."/>
            <person name="Deng J."/>
            <person name="Jiang H."/>
            <person name="Liu Y."/>
            <person name="Qu J."/>
            <person name="Song X.-Z."/>
            <person name="Zhang L."/>
            <person name="Thornton R."/>
            <person name="Coyle M."/>
            <person name="Francisco L."/>
            <person name="Jackson L."/>
            <person name="Javaid M."/>
            <person name="Korchina V."/>
            <person name="Kovar C."/>
            <person name="Mata R."/>
            <person name="Mathew T."/>
            <person name="Ngo R."/>
            <person name="Nguyen L."/>
            <person name="Nguyen N."/>
            <person name="Okwuonu G."/>
            <person name="Ongeri F."/>
            <person name="Pham C."/>
            <person name="Simmons D."/>
            <person name="Wilczek-Boney K."/>
            <person name="Hale W."/>
            <person name="Jakkamsetti A."/>
            <person name="Pham P."/>
            <person name="Ruth R."/>
            <person name="San Lucas F."/>
            <person name="Warren J."/>
            <person name="Zhang J."/>
            <person name="Zhao Z."/>
            <person name="Zhou C."/>
            <person name="Zhu D."/>
            <person name="Lee S."/>
            <person name="Bess C."/>
            <person name="Blankenburg K."/>
            <person name="Forbes L."/>
            <person name="Fu Q."/>
            <person name="Gubbala S."/>
            <person name="Hirani K."/>
            <person name="Jayaseelan J.C."/>
            <person name="Lara F."/>
            <person name="Munidasa M."/>
            <person name="Palculict T."/>
            <person name="Patil S."/>
            <person name="Pu L.-L."/>
            <person name="Saada N."/>
            <person name="Tang L."/>
            <person name="Weissenberger G."/>
            <person name="Zhu Y."/>
            <person name="Hemphill L."/>
            <person name="Shang Y."/>
            <person name="Youmans B."/>
            <person name="Ayvaz T."/>
            <person name="Ross M."/>
            <person name="Santibanez J."/>
            <person name="Aqrawi P."/>
            <person name="Gross S."/>
            <person name="Joshi V."/>
            <person name="Fowler G."/>
            <person name="Nazareth L."/>
            <person name="Reid J."/>
            <person name="Worley K."/>
            <person name="Petrosino J."/>
            <person name="Highlander S."/>
            <person name="Gibbs R."/>
        </authorList>
    </citation>
    <scope>NUCLEOTIDE SEQUENCE [LARGE SCALE GENOMIC DNA]</scope>
    <source>
        <strain evidence="1 2">ATCC 13091</strain>
    </source>
</reference>
<proteinExistence type="predicted"/>
<gene>
    <name evidence="1" type="ORF">HMPREF0602_0003</name>
</gene>
<comment type="caution">
    <text evidence="1">The sequence shown here is derived from an EMBL/GenBank/DDBJ whole genome shotgun (WGS) entry which is preliminary data.</text>
</comment>
<organism evidence="1 2">
    <name type="scientific">Neisseria meningitidis serogroup B (strain ATCC 13091 / M2091)</name>
    <dbReference type="NCBI Taxonomy" id="862513"/>
    <lineage>
        <taxon>Bacteria</taxon>
        <taxon>Pseudomonadati</taxon>
        <taxon>Pseudomonadota</taxon>
        <taxon>Betaproteobacteria</taxon>
        <taxon>Neisseriales</taxon>
        <taxon>Neisseriaceae</taxon>
        <taxon>Neisseria</taxon>
    </lineage>
</organism>
<dbReference type="EMBL" id="AEEF01000001">
    <property type="protein sequence ID" value="EFM05381.1"/>
    <property type="molecule type" value="Genomic_DNA"/>
</dbReference>